<organism evidence="1 2">
    <name type="scientific">Choiromyces venosus 120613-1</name>
    <dbReference type="NCBI Taxonomy" id="1336337"/>
    <lineage>
        <taxon>Eukaryota</taxon>
        <taxon>Fungi</taxon>
        <taxon>Dikarya</taxon>
        <taxon>Ascomycota</taxon>
        <taxon>Pezizomycotina</taxon>
        <taxon>Pezizomycetes</taxon>
        <taxon>Pezizales</taxon>
        <taxon>Tuberaceae</taxon>
        <taxon>Choiromyces</taxon>
    </lineage>
</organism>
<evidence type="ECO:0000313" key="1">
    <source>
        <dbReference type="EMBL" id="RPB00787.1"/>
    </source>
</evidence>
<reference evidence="1 2" key="1">
    <citation type="journal article" date="2018" name="Nat. Ecol. Evol.">
        <title>Pezizomycetes genomes reveal the molecular basis of ectomycorrhizal truffle lifestyle.</title>
        <authorList>
            <person name="Murat C."/>
            <person name="Payen T."/>
            <person name="Noel B."/>
            <person name="Kuo A."/>
            <person name="Morin E."/>
            <person name="Chen J."/>
            <person name="Kohler A."/>
            <person name="Krizsan K."/>
            <person name="Balestrini R."/>
            <person name="Da Silva C."/>
            <person name="Montanini B."/>
            <person name="Hainaut M."/>
            <person name="Levati E."/>
            <person name="Barry K.W."/>
            <person name="Belfiori B."/>
            <person name="Cichocki N."/>
            <person name="Clum A."/>
            <person name="Dockter R.B."/>
            <person name="Fauchery L."/>
            <person name="Guy J."/>
            <person name="Iotti M."/>
            <person name="Le Tacon F."/>
            <person name="Lindquist E.A."/>
            <person name="Lipzen A."/>
            <person name="Malagnac F."/>
            <person name="Mello A."/>
            <person name="Molinier V."/>
            <person name="Miyauchi S."/>
            <person name="Poulain J."/>
            <person name="Riccioni C."/>
            <person name="Rubini A."/>
            <person name="Sitrit Y."/>
            <person name="Splivallo R."/>
            <person name="Traeger S."/>
            <person name="Wang M."/>
            <person name="Zifcakova L."/>
            <person name="Wipf D."/>
            <person name="Zambonelli A."/>
            <person name="Paolocci F."/>
            <person name="Nowrousian M."/>
            <person name="Ottonello S."/>
            <person name="Baldrian P."/>
            <person name="Spatafora J.W."/>
            <person name="Henrissat B."/>
            <person name="Nagy L.G."/>
            <person name="Aury J.M."/>
            <person name="Wincker P."/>
            <person name="Grigoriev I.V."/>
            <person name="Bonfante P."/>
            <person name="Martin F.M."/>
        </authorList>
    </citation>
    <scope>NUCLEOTIDE SEQUENCE [LARGE SCALE GENOMIC DNA]</scope>
    <source>
        <strain evidence="1 2">120613-1</strain>
    </source>
</reference>
<dbReference type="AlphaFoldDB" id="A0A3N4JRH7"/>
<dbReference type="EMBL" id="ML120377">
    <property type="protein sequence ID" value="RPB00787.1"/>
    <property type="molecule type" value="Genomic_DNA"/>
</dbReference>
<keyword evidence="2" id="KW-1185">Reference proteome</keyword>
<evidence type="ECO:0000313" key="2">
    <source>
        <dbReference type="Proteomes" id="UP000276215"/>
    </source>
</evidence>
<gene>
    <name evidence="1" type="ORF">L873DRAFT_742079</name>
</gene>
<dbReference type="Proteomes" id="UP000276215">
    <property type="component" value="Unassembled WGS sequence"/>
</dbReference>
<proteinExistence type="predicted"/>
<sequence>MAGLAGLPTCRPDHGSEWQLGITALISCSLVHVRCSTLLYCTAYTDWYNLSNPSSHKLQVNHWGVGTVTVYLGRVCICVLLV</sequence>
<accession>A0A3N4JRH7</accession>
<name>A0A3N4JRH7_9PEZI</name>
<protein>
    <submittedName>
        <fullName evidence="1">Uncharacterized protein</fullName>
    </submittedName>
</protein>